<proteinExistence type="inferred from homology"/>
<dbReference type="InterPro" id="IPR003333">
    <property type="entry name" value="CMAS"/>
</dbReference>
<dbReference type="SUPFAM" id="SSF53335">
    <property type="entry name" value="S-adenosyl-L-methionine-dependent methyltransferases"/>
    <property type="match status" value="1"/>
</dbReference>
<keyword evidence="4" id="KW-0949">S-adenosyl-L-methionine</keyword>
<accession>A0A1H9YRV0</accession>
<evidence type="ECO:0000256" key="5">
    <source>
        <dbReference type="ARBA" id="ARBA00023098"/>
    </source>
</evidence>
<keyword evidence="5" id="KW-0443">Lipid metabolism</keyword>
<dbReference type="CDD" id="cd02440">
    <property type="entry name" value="AdoMet_MTases"/>
    <property type="match status" value="1"/>
</dbReference>
<keyword evidence="2" id="KW-0489">Methyltransferase</keyword>
<dbReference type="NCBIfam" id="NF008686">
    <property type="entry name" value="PRK11705.1"/>
    <property type="match status" value="1"/>
</dbReference>
<organism evidence="6 7">
    <name type="scientific">Nitrosospira multiformis</name>
    <dbReference type="NCBI Taxonomy" id="1231"/>
    <lineage>
        <taxon>Bacteria</taxon>
        <taxon>Pseudomonadati</taxon>
        <taxon>Pseudomonadota</taxon>
        <taxon>Betaproteobacteria</taxon>
        <taxon>Nitrosomonadales</taxon>
        <taxon>Nitrosomonadaceae</taxon>
        <taxon>Nitrosospira</taxon>
    </lineage>
</organism>
<keyword evidence="3" id="KW-0808">Transferase</keyword>
<dbReference type="InterPro" id="IPR029063">
    <property type="entry name" value="SAM-dependent_MTases_sf"/>
</dbReference>
<gene>
    <name evidence="6" type="ORF">SAMN05216412_101355</name>
</gene>
<dbReference type="Gene3D" id="3.40.50.150">
    <property type="entry name" value="Vaccinia Virus protein VP39"/>
    <property type="match status" value="1"/>
</dbReference>
<evidence type="ECO:0000256" key="2">
    <source>
        <dbReference type="ARBA" id="ARBA00022603"/>
    </source>
</evidence>
<evidence type="ECO:0000256" key="1">
    <source>
        <dbReference type="ARBA" id="ARBA00010815"/>
    </source>
</evidence>
<dbReference type="PANTHER" id="PTHR43667">
    <property type="entry name" value="CYCLOPROPANE-FATTY-ACYL-PHOSPHOLIPID SYNTHASE"/>
    <property type="match status" value="1"/>
</dbReference>
<dbReference type="GO" id="GO:0008168">
    <property type="term" value="F:methyltransferase activity"/>
    <property type="evidence" value="ECO:0007669"/>
    <property type="project" value="UniProtKB-KW"/>
</dbReference>
<dbReference type="EMBL" id="FOHI01000001">
    <property type="protein sequence ID" value="SES71893.1"/>
    <property type="molecule type" value="Genomic_DNA"/>
</dbReference>
<comment type="similarity">
    <text evidence="1">Belongs to the CFA/CMAS family.</text>
</comment>
<protein>
    <submittedName>
        <fullName evidence="6">Cyclopropane-fatty-acyl-phospholipid synthase</fullName>
    </submittedName>
</protein>
<evidence type="ECO:0000256" key="4">
    <source>
        <dbReference type="ARBA" id="ARBA00022691"/>
    </source>
</evidence>
<evidence type="ECO:0000256" key="3">
    <source>
        <dbReference type="ARBA" id="ARBA00022679"/>
    </source>
</evidence>
<name>A0A1H9YRV0_9PROT</name>
<evidence type="ECO:0000313" key="6">
    <source>
        <dbReference type="EMBL" id="SES71893.1"/>
    </source>
</evidence>
<evidence type="ECO:0000313" key="7">
    <source>
        <dbReference type="Proteomes" id="UP000183339"/>
    </source>
</evidence>
<dbReference type="PIRSF" id="PIRSF003085">
    <property type="entry name" value="CMAS"/>
    <property type="match status" value="1"/>
</dbReference>
<dbReference type="PANTHER" id="PTHR43667:SF1">
    <property type="entry name" value="CYCLOPROPANE-FATTY-ACYL-PHOSPHOLIPID SYNTHASE"/>
    <property type="match status" value="1"/>
</dbReference>
<dbReference type="Proteomes" id="UP000183339">
    <property type="component" value="Unassembled WGS sequence"/>
</dbReference>
<dbReference type="GO" id="GO:0008610">
    <property type="term" value="P:lipid biosynthetic process"/>
    <property type="evidence" value="ECO:0007669"/>
    <property type="project" value="InterPro"/>
</dbReference>
<reference evidence="6 7" key="1">
    <citation type="submission" date="2016-10" db="EMBL/GenBank/DDBJ databases">
        <authorList>
            <person name="de Groot N.N."/>
        </authorList>
    </citation>
    <scope>NUCLEOTIDE SEQUENCE [LARGE SCALE GENOMIC DNA]</scope>
    <source>
        <strain evidence="6 7">Nl7</strain>
    </source>
</reference>
<dbReference type="RefSeq" id="WP_074703960.1">
    <property type="nucleotide sequence ID" value="NZ_FOHI01000001.1"/>
</dbReference>
<dbReference type="Pfam" id="PF02353">
    <property type="entry name" value="CMAS"/>
    <property type="match status" value="1"/>
</dbReference>
<dbReference type="InterPro" id="IPR050723">
    <property type="entry name" value="CFA/CMAS"/>
</dbReference>
<dbReference type="GO" id="GO:0032259">
    <property type="term" value="P:methylation"/>
    <property type="evidence" value="ECO:0007669"/>
    <property type="project" value="UniProtKB-KW"/>
</dbReference>
<dbReference type="AlphaFoldDB" id="A0A1H9YRV0"/>
<sequence>MNKYRTLIQNLAAEAGITINGSAPYDIQVSNEQFYERVLAQGTLGLGESYMDGWWECAQLEEFFYRLLRYQADQKLSLSWRESLALIQAKVFNRQSYRKAIEVAQTHYNLSNALFQTMLDKRMNYSCGYWKEAETLDQAQEAKLDLICRKLALSPQDRILDIGCGWGSFLKFACERYQCRGVGITISEEQAAFARANCTGMAIEIIQGDYRELNREAHGEFEKIVSIGMFEHVGPKNYRTFMEVVDEVLIDEGWFLLHTIGDNLSRLRCDPWLDRYIFPNGVAPSVRQMGEAIEGLFVMEDWHNFGVDYTRTLLSWRDNFKQNYQPLPLQTSISQDRFARMWEYYLASFASAFKARRLQLWQIVLSKGYPASTYRSIR</sequence>